<dbReference type="AlphaFoldDB" id="A0A1M7U681"/>
<name>A0A1M7U681_9RHOB</name>
<dbReference type="EMBL" id="FRDL01000030">
    <property type="protein sequence ID" value="SHN78549.1"/>
    <property type="molecule type" value="Genomic_DNA"/>
</dbReference>
<organism evidence="2 3">
    <name type="scientific">Oceanicella actignis</name>
    <dbReference type="NCBI Taxonomy" id="1189325"/>
    <lineage>
        <taxon>Bacteria</taxon>
        <taxon>Pseudomonadati</taxon>
        <taxon>Pseudomonadota</taxon>
        <taxon>Alphaproteobacteria</taxon>
        <taxon>Rhodobacterales</taxon>
        <taxon>Paracoccaceae</taxon>
        <taxon>Oceanicella</taxon>
    </lineage>
</organism>
<feature type="non-terminal residue" evidence="2">
    <location>
        <position position="1"/>
    </location>
</feature>
<reference evidence="2 3" key="1">
    <citation type="submission" date="2016-12" db="EMBL/GenBank/DDBJ databases">
        <authorList>
            <person name="Song W.-J."/>
            <person name="Kurnit D.M."/>
        </authorList>
    </citation>
    <scope>NUCLEOTIDE SEQUENCE [LARGE SCALE GENOMIC DNA]</scope>
    <source>
        <strain evidence="2 3">CGMCC 1.10808</strain>
    </source>
</reference>
<evidence type="ECO:0000256" key="1">
    <source>
        <dbReference type="SAM" id="MobiDB-lite"/>
    </source>
</evidence>
<protein>
    <recommendedName>
        <fullName evidence="4">Transposase DDE domain-containing protein</fullName>
    </recommendedName>
</protein>
<evidence type="ECO:0000313" key="2">
    <source>
        <dbReference type="EMBL" id="SHN78549.1"/>
    </source>
</evidence>
<gene>
    <name evidence="2" type="ORF">SAMN05216200_1301</name>
</gene>
<evidence type="ECO:0000313" key="3">
    <source>
        <dbReference type="Proteomes" id="UP000184066"/>
    </source>
</evidence>
<keyword evidence="3" id="KW-1185">Reference proteome</keyword>
<sequence length="174" mass="19577">WRTQPPNQSDRSGQNRPTWLSETATEVDALQQEPYRRGPAYRFIWKWAVTDAAAHDGRELGGLLDGANTASPVWADTAYRSARNEKRIARAGLVSKVRFRKLPGKPMPEAKRRANAARSRPGSAIEHVFADQKHRMGLFIRTIGIGRARTKVGMANIAHNLRRYVFWETKAASA</sequence>
<feature type="region of interest" description="Disordered" evidence="1">
    <location>
        <begin position="1"/>
        <end position="21"/>
    </location>
</feature>
<dbReference type="STRING" id="1189325.SAMN04488119_1131"/>
<accession>A0A1M7U681</accession>
<evidence type="ECO:0008006" key="4">
    <source>
        <dbReference type="Google" id="ProtNLM"/>
    </source>
</evidence>
<proteinExistence type="predicted"/>
<dbReference type="Proteomes" id="UP000184066">
    <property type="component" value="Unassembled WGS sequence"/>
</dbReference>